<evidence type="ECO:0000313" key="2">
    <source>
        <dbReference type="Proteomes" id="UP001233836"/>
    </source>
</evidence>
<name>A0ABT9W7J3_9BACL</name>
<comment type="caution">
    <text evidence="1">The sequence shown here is derived from an EMBL/GenBank/DDBJ whole genome shotgun (WGS) entry which is preliminary data.</text>
</comment>
<keyword evidence="2" id="KW-1185">Reference proteome</keyword>
<proteinExistence type="predicted"/>
<reference evidence="1 2" key="1">
    <citation type="submission" date="2023-07" db="EMBL/GenBank/DDBJ databases">
        <title>Sorghum-associated microbial communities from plants grown in Nebraska, USA.</title>
        <authorList>
            <person name="Schachtman D."/>
        </authorList>
    </citation>
    <scope>NUCLEOTIDE SEQUENCE [LARGE SCALE GENOMIC DNA]</scope>
    <source>
        <strain evidence="1 2">DS1314</strain>
    </source>
</reference>
<dbReference type="RefSeq" id="WP_307212205.1">
    <property type="nucleotide sequence ID" value="NZ_JAUSTI010000001.1"/>
</dbReference>
<organism evidence="1 2">
    <name type="scientific">Paenibacillus tundrae</name>
    <dbReference type="NCBI Taxonomy" id="528187"/>
    <lineage>
        <taxon>Bacteria</taxon>
        <taxon>Bacillati</taxon>
        <taxon>Bacillota</taxon>
        <taxon>Bacilli</taxon>
        <taxon>Bacillales</taxon>
        <taxon>Paenibacillaceae</taxon>
        <taxon>Paenibacillus</taxon>
    </lineage>
</organism>
<sequence>MEQIHVGQEKIPLLWVEPITLYEADLILNQGIEDFDVLVGSSHFSIIDPCRS</sequence>
<dbReference type="EMBL" id="JAUSTI010000001">
    <property type="protein sequence ID" value="MDQ0168825.1"/>
    <property type="molecule type" value="Genomic_DNA"/>
</dbReference>
<gene>
    <name evidence="1" type="ORF">J2T19_000262</name>
</gene>
<evidence type="ECO:0000313" key="1">
    <source>
        <dbReference type="EMBL" id="MDQ0168825.1"/>
    </source>
</evidence>
<protein>
    <submittedName>
        <fullName evidence="1">Uncharacterized protein</fullName>
    </submittedName>
</protein>
<dbReference type="Proteomes" id="UP001233836">
    <property type="component" value="Unassembled WGS sequence"/>
</dbReference>
<accession>A0ABT9W7J3</accession>